<dbReference type="PANTHER" id="PTHR43792">
    <property type="entry name" value="GNAT FAMILY, PUTATIVE (AFU_ORTHOLOGUE AFUA_3G00765)-RELATED-RELATED"/>
    <property type="match status" value="1"/>
</dbReference>
<protein>
    <submittedName>
        <fullName evidence="2">GNAT family N-acetyltransferase</fullName>
    </submittedName>
</protein>
<name>A0ABU2CZ23_9EURY</name>
<accession>A0ABU2CZ23</accession>
<keyword evidence="3" id="KW-1185">Reference proteome</keyword>
<sequence length="179" mass="20581">MSLILSPINTERLCLVPATVKLCLLELYDLPVFSSTLKVHVPKEWPPDQITPEVIEEFIEGMKVKDRKIWSFYWLLCQKDSELAVLIGSGGFLVRENGTLEIGYSMLSEYQRRGYATEAVRSMLQWAFSSLKKDLIIAHTYPYLKASIRVLEKNGFLFKGKGQEEGTILYELRNEKLDN</sequence>
<dbReference type="SUPFAM" id="SSF55729">
    <property type="entry name" value="Acyl-CoA N-acyltransferases (Nat)"/>
    <property type="match status" value="1"/>
</dbReference>
<evidence type="ECO:0000259" key="1">
    <source>
        <dbReference type="PROSITE" id="PS51186"/>
    </source>
</evidence>
<evidence type="ECO:0000313" key="2">
    <source>
        <dbReference type="EMBL" id="MDR7664986.1"/>
    </source>
</evidence>
<evidence type="ECO:0000313" key="3">
    <source>
        <dbReference type="Proteomes" id="UP001246244"/>
    </source>
</evidence>
<dbReference type="PROSITE" id="PS51186">
    <property type="entry name" value="GNAT"/>
    <property type="match status" value="1"/>
</dbReference>
<dbReference type="RefSeq" id="WP_310575012.1">
    <property type="nucleotide sequence ID" value="NZ_JAVKPK010000011.1"/>
</dbReference>
<reference evidence="3" key="1">
    <citation type="submission" date="2023-07" db="EMBL/GenBank/DDBJ databases">
        <title>Whole-genome sequencing of a new Methanosarcina sp. Z-7115.</title>
        <authorList>
            <person name="Zhilina T.N."/>
            <person name="Merkel A.Y."/>
        </authorList>
    </citation>
    <scope>NUCLEOTIDE SEQUENCE [LARGE SCALE GENOMIC DNA]</scope>
    <source>
        <strain evidence="3">Z-7115</strain>
    </source>
</reference>
<dbReference type="PANTHER" id="PTHR43792:SF13">
    <property type="entry name" value="ACETYLTRANSFERASE"/>
    <property type="match status" value="1"/>
</dbReference>
<proteinExistence type="predicted"/>
<dbReference type="InterPro" id="IPR016181">
    <property type="entry name" value="Acyl_CoA_acyltransferase"/>
</dbReference>
<gene>
    <name evidence="2" type="ORF">RG963_04120</name>
</gene>
<dbReference type="Pfam" id="PF13302">
    <property type="entry name" value="Acetyltransf_3"/>
    <property type="match status" value="1"/>
</dbReference>
<comment type="caution">
    <text evidence="2">The sequence shown here is derived from an EMBL/GenBank/DDBJ whole genome shotgun (WGS) entry which is preliminary data.</text>
</comment>
<dbReference type="EMBL" id="JAVKPK010000011">
    <property type="protein sequence ID" value="MDR7664986.1"/>
    <property type="molecule type" value="Genomic_DNA"/>
</dbReference>
<dbReference type="InterPro" id="IPR051531">
    <property type="entry name" value="N-acetyltransferase"/>
</dbReference>
<dbReference type="Gene3D" id="3.40.630.30">
    <property type="match status" value="1"/>
</dbReference>
<dbReference type="InterPro" id="IPR000182">
    <property type="entry name" value="GNAT_dom"/>
</dbReference>
<dbReference type="Proteomes" id="UP001246244">
    <property type="component" value="Unassembled WGS sequence"/>
</dbReference>
<organism evidence="2 3">
    <name type="scientific">Methanosarcina baikalica</name>
    <dbReference type="NCBI Taxonomy" id="3073890"/>
    <lineage>
        <taxon>Archaea</taxon>
        <taxon>Methanobacteriati</taxon>
        <taxon>Methanobacteriota</taxon>
        <taxon>Stenosarchaea group</taxon>
        <taxon>Methanomicrobia</taxon>
        <taxon>Methanosarcinales</taxon>
        <taxon>Methanosarcinaceae</taxon>
        <taxon>Methanosarcina</taxon>
    </lineage>
</organism>
<feature type="domain" description="N-acetyltransferase" evidence="1">
    <location>
        <begin position="25"/>
        <end position="175"/>
    </location>
</feature>